<keyword evidence="2 3" id="KW-0786">Thiamine pyrophosphate</keyword>
<dbReference type="Gene3D" id="3.40.50.1220">
    <property type="entry name" value="TPP-binding domain"/>
    <property type="match status" value="1"/>
</dbReference>
<feature type="domain" description="Thiamine pyrophosphate enzyme TPP-binding" evidence="5">
    <location>
        <begin position="390"/>
        <end position="529"/>
    </location>
</feature>
<dbReference type="GO" id="GO:0003984">
    <property type="term" value="F:acetolactate synthase activity"/>
    <property type="evidence" value="ECO:0007669"/>
    <property type="project" value="TreeGrafter"/>
</dbReference>
<protein>
    <submittedName>
        <fullName evidence="7">Acetolactate synthase</fullName>
    </submittedName>
</protein>
<evidence type="ECO:0000259" key="4">
    <source>
        <dbReference type="Pfam" id="PF00205"/>
    </source>
</evidence>
<dbReference type="InterPro" id="IPR029061">
    <property type="entry name" value="THDP-binding"/>
</dbReference>
<dbReference type="Pfam" id="PF02775">
    <property type="entry name" value="TPP_enzyme_C"/>
    <property type="match status" value="1"/>
</dbReference>
<dbReference type="InterPro" id="IPR029035">
    <property type="entry name" value="DHS-like_NAD/FAD-binding_dom"/>
</dbReference>
<dbReference type="Gene3D" id="3.40.50.970">
    <property type="match status" value="2"/>
</dbReference>
<sequence length="542" mass="58804">MSRTTSYVYQSIAQSVVDHGIDTMFGLMGDGNLFMVDHYVRHCGGTFIPVAIEGSSVMMALAYSKVAGKVGVATVTHGPALTNCITAIVEGVKARTPMVLLTGDTAIIDPQNIQNIDQNQVVSITGAGFVQIRSPQTLTQDIANAFYKAETERRPIVVNMPADWMWQEVEHQKVTYPTFMAPSMVPEGDDFDNAIGMIASARRPIILAGGGAIAAKESIIKLADRLEAPLATTLKGKGMFNDHPFNMDIFGTLSTPQAYDLIAQSDCIICFGTSLHYFTTDRGKLVKDKNVVQINNQVTEVGINYHPTVALTADAKLTAENIVYWLDEAEIPSSEFTRELTPYSLNQHPVNATNKTVEGCINYIEALEKLERALPENRVLTTDGGRFMTEVWCRISVPNPESFVTTANFGAIGLGLQGAIGAGLADTDRPVVVFSGDGGFMMGGVNEFNTAVRLNMDLIVIVCNDSAYGAEHIQFVDRAMDPGLTEFEWPSFAAVANALGGQGILVESDADLDKAIDAIKDRNKPILIELKLDPNDVPRMRV</sequence>
<dbReference type="Pfam" id="PF02776">
    <property type="entry name" value="TPP_enzyme_N"/>
    <property type="match status" value="1"/>
</dbReference>
<evidence type="ECO:0000256" key="2">
    <source>
        <dbReference type="ARBA" id="ARBA00023052"/>
    </source>
</evidence>
<dbReference type="InterPro" id="IPR011766">
    <property type="entry name" value="TPP_enzyme_TPP-bd"/>
</dbReference>
<evidence type="ECO:0000256" key="3">
    <source>
        <dbReference type="RuleBase" id="RU362132"/>
    </source>
</evidence>
<dbReference type="InterPro" id="IPR012001">
    <property type="entry name" value="Thiamin_PyroP_enz_TPP-bd_dom"/>
</dbReference>
<evidence type="ECO:0000313" key="8">
    <source>
        <dbReference type="Proteomes" id="UP000242733"/>
    </source>
</evidence>
<reference evidence="7 8" key="1">
    <citation type="submission" date="2017-10" db="EMBL/GenBank/DDBJ databases">
        <title>Novel microbial diversity and functional potential in the marine mammal oral microbiome.</title>
        <authorList>
            <person name="Dudek N.K."/>
            <person name="Sun C.L."/>
            <person name="Burstein D."/>
            <person name="Kantor R.S."/>
            <person name="Aliaga Goltsman D.S."/>
            <person name="Bik E.M."/>
            <person name="Thomas B.C."/>
            <person name="Banfield J.F."/>
            <person name="Relman D.A."/>
        </authorList>
    </citation>
    <scope>NUCLEOTIDE SEQUENCE [LARGE SCALE GENOMIC DNA]</scope>
    <source>
        <strain evidence="7">DOLJORAL78_49_30</strain>
    </source>
</reference>
<dbReference type="GO" id="GO:0005948">
    <property type="term" value="C:acetolactate synthase complex"/>
    <property type="evidence" value="ECO:0007669"/>
    <property type="project" value="TreeGrafter"/>
</dbReference>
<dbReference type="GO" id="GO:0000287">
    <property type="term" value="F:magnesium ion binding"/>
    <property type="evidence" value="ECO:0007669"/>
    <property type="project" value="InterPro"/>
</dbReference>
<dbReference type="Proteomes" id="UP000242733">
    <property type="component" value="Unassembled WGS sequence"/>
</dbReference>
<dbReference type="GO" id="GO:0030976">
    <property type="term" value="F:thiamine pyrophosphate binding"/>
    <property type="evidence" value="ECO:0007669"/>
    <property type="project" value="InterPro"/>
</dbReference>
<gene>
    <name evidence="7" type="ORF">CSA61_02070</name>
</gene>
<dbReference type="AlphaFoldDB" id="A0A2G6JD58"/>
<dbReference type="GO" id="GO:0050660">
    <property type="term" value="F:flavin adenine dinucleotide binding"/>
    <property type="evidence" value="ECO:0007669"/>
    <property type="project" value="TreeGrafter"/>
</dbReference>
<dbReference type="GO" id="GO:0009099">
    <property type="term" value="P:L-valine biosynthetic process"/>
    <property type="evidence" value="ECO:0007669"/>
    <property type="project" value="TreeGrafter"/>
</dbReference>
<dbReference type="GO" id="GO:0009097">
    <property type="term" value="P:isoleucine biosynthetic process"/>
    <property type="evidence" value="ECO:0007669"/>
    <property type="project" value="TreeGrafter"/>
</dbReference>
<dbReference type="CDD" id="cd07035">
    <property type="entry name" value="TPP_PYR_POX_like"/>
    <property type="match status" value="1"/>
</dbReference>
<feature type="domain" description="Thiamine pyrophosphate enzyme N-terminal TPP-binding" evidence="6">
    <location>
        <begin position="9"/>
        <end position="118"/>
    </location>
</feature>
<dbReference type="PANTHER" id="PTHR18968">
    <property type="entry name" value="THIAMINE PYROPHOSPHATE ENZYMES"/>
    <property type="match status" value="1"/>
</dbReference>
<dbReference type="InterPro" id="IPR045229">
    <property type="entry name" value="TPP_enz"/>
</dbReference>
<dbReference type="SUPFAM" id="SSF52518">
    <property type="entry name" value="Thiamin diphosphate-binding fold (THDP-binding)"/>
    <property type="match status" value="2"/>
</dbReference>
<evidence type="ECO:0000256" key="1">
    <source>
        <dbReference type="ARBA" id="ARBA00007812"/>
    </source>
</evidence>
<accession>A0A2G6JD58</accession>
<dbReference type="InterPro" id="IPR012000">
    <property type="entry name" value="Thiamin_PyroP_enz_cen_dom"/>
</dbReference>
<comment type="caution">
    <text evidence="7">The sequence shown here is derived from an EMBL/GenBank/DDBJ whole genome shotgun (WGS) entry which is preliminary data.</text>
</comment>
<evidence type="ECO:0000313" key="7">
    <source>
        <dbReference type="EMBL" id="PIE20429.1"/>
    </source>
</evidence>
<dbReference type="PANTHER" id="PTHR18968:SF13">
    <property type="entry name" value="ACETOLACTATE SYNTHASE CATALYTIC SUBUNIT, MITOCHONDRIAL"/>
    <property type="match status" value="1"/>
</dbReference>
<dbReference type="SUPFAM" id="SSF52467">
    <property type="entry name" value="DHS-like NAD/FAD-binding domain"/>
    <property type="match status" value="1"/>
</dbReference>
<evidence type="ECO:0000259" key="5">
    <source>
        <dbReference type="Pfam" id="PF02775"/>
    </source>
</evidence>
<dbReference type="Pfam" id="PF00205">
    <property type="entry name" value="TPP_enzyme_M"/>
    <property type="match status" value="1"/>
</dbReference>
<dbReference type="CDD" id="cd00568">
    <property type="entry name" value="TPP_enzymes"/>
    <property type="match status" value="1"/>
</dbReference>
<organism evidence="7 8">
    <name type="scientific">Neptuniibacter caesariensis</name>
    <dbReference type="NCBI Taxonomy" id="207954"/>
    <lineage>
        <taxon>Bacteria</taxon>
        <taxon>Pseudomonadati</taxon>
        <taxon>Pseudomonadota</taxon>
        <taxon>Gammaproteobacteria</taxon>
        <taxon>Oceanospirillales</taxon>
        <taxon>Oceanospirillaceae</taxon>
        <taxon>Neptuniibacter</taxon>
    </lineage>
</organism>
<comment type="similarity">
    <text evidence="1 3">Belongs to the TPP enzyme family.</text>
</comment>
<evidence type="ECO:0000259" key="6">
    <source>
        <dbReference type="Pfam" id="PF02776"/>
    </source>
</evidence>
<proteinExistence type="inferred from homology"/>
<dbReference type="EMBL" id="PDSG01000007">
    <property type="protein sequence ID" value="PIE20429.1"/>
    <property type="molecule type" value="Genomic_DNA"/>
</dbReference>
<feature type="domain" description="Thiamine pyrophosphate enzyme central" evidence="4">
    <location>
        <begin position="192"/>
        <end position="321"/>
    </location>
</feature>
<name>A0A2G6JD58_NEPCE</name>